<sequence>MTSIAVFPPLKRSITDIMDEELYHIPNSPIQFSSRNATQPQTQTQQNQNQSQLFSGFKSINSSPALAHNTLFIHNAVNGSSSSLNASTTDSFLDQYVYSNNLNATSSINSSTNVSTANANSNHGSNVNTNPANFDAMDVDEAFNTPSLFVSPFTDYGNPDSSLLTNNQINPFSFAFPARPTRRRHITTLDDDSSLRSSTKKEDDYLLFNPDIQPSHLINNKSFFNDDYLFVPNIANLAANGIIPGYENDYLLVDDFDEEIEADLSDDEEDDDNYFHFDDDLDDLVMNSNEYPEDNININVNLMDMDDYLKNTSSTNNNPAETIRLNKNDVMNGGYIDVKQDKIAQSHEISSHEIDHEDDIDELELEDEEFDDRRHSTKSFAHKSAAEISANNPNHQCDLINPLTGVPCNKQFSRPYDLIRHQETIHASKKKIFRCVICEGRANGGPGNGKSKTFSRGDALSRHIKVKHGLVGKEAIDIINAAKENVEYVSV</sequence>
<dbReference type="HOGENOM" id="CLU_024993_0_0_1"/>
<dbReference type="GeneID" id="4839779"/>
<dbReference type="EMBL" id="CP000500">
    <property type="protein sequence ID" value="ABN67784.2"/>
    <property type="molecule type" value="Genomic_DNA"/>
</dbReference>
<keyword evidence="1" id="KW-0479">Metal-binding</keyword>
<name>A3LXD0_PICST</name>
<keyword evidence="1" id="KW-0862">Zinc</keyword>
<evidence type="ECO:0000256" key="2">
    <source>
        <dbReference type="SAM" id="MobiDB-lite"/>
    </source>
</evidence>
<evidence type="ECO:0000256" key="1">
    <source>
        <dbReference type="PROSITE-ProRule" id="PRU00042"/>
    </source>
</evidence>
<proteinExistence type="predicted"/>
<feature type="domain" description="C2H2-type" evidence="3">
    <location>
        <begin position="395"/>
        <end position="431"/>
    </location>
</feature>
<dbReference type="OrthoDB" id="7295497at2759"/>
<dbReference type="STRING" id="322104.A3LXD0"/>
<evidence type="ECO:0000313" key="5">
    <source>
        <dbReference type="Proteomes" id="UP000002258"/>
    </source>
</evidence>
<dbReference type="PROSITE" id="PS50157">
    <property type="entry name" value="ZINC_FINGER_C2H2_2"/>
    <property type="match status" value="1"/>
</dbReference>
<dbReference type="OMA" id="ICEGRAN"/>
<gene>
    <name evidence="4" type="primary">RPN4</name>
    <name evidence="4" type="ORF">PICST_65910</name>
</gene>
<keyword evidence="5" id="KW-1185">Reference proteome</keyword>
<dbReference type="InterPro" id="IPR013087">
    <property type="entry name" value="Znf_C2H2_type"/>
</dbReference>
<evidence type="ECO:0000313" key="4">
    <source>
        <dbReference type="EMBL" id="ABN67784.2"/>
    </source>
</evidence>
<dbReference type="Proteomes" id="UP000002258">
    <property type="component" value="Chromosome 6"/>
</dbReference>
<dbReference type="KEGG" id="pic:PICST_65910"/>
<keyword evidence="1" id="KW-0863">Zinc-finger</keyword>
<dbReference type="InParanoid" id="A3LXD0"/>
<accession>A3LXD0</accession>
<evidence type="ECO:0000259" key="3">
    <source>
        <dbReference type="PROSITE" id="PS50157"/>
    </source>
</evidence>
<protein>
    <submittedName>
        <fullName evidence="4">Zf-C2H2 Zinc finger, C2H2 type</fullName>
    </submittedName>
</protein>
<dbReference type="Gene3D" id="3.30.160.60">
    <property type="entry name" value="Classic Zinc Finger"/>
    <property type="match status" value="1"/>
</dbReference>
<dbReference type="RefSeq" id="XP_001385813.2">
    <property type="nucleotide sequence ID" value="XM_001385776.1"/>
</dbReference>
<feature type="compositionally biased region" description="Low complexity" evidence="2">
    <location>
        <begin position="36"/>
        <end position="51"/>
    </location>
</feature>
<feature type="region of interest" description="Disordered" evidence="2">
    <location>
        <begin position="30"/>
        <end position="51"/>
    </location>
</feature>
<dbReference type="GO" id="GO:0008270">
    <property type="term" value="F:zinc ion binding"/>
    <property type="evidence" value="ECO:0007669"/>
    <property type="project" value="UniProtKB-KW"/>
</dbReference>
<dbReference type="eggNOG" id="ENOG502RBAK">
    <property type="taxonomic scope" value="Eukaryota"/>
</dbReference>
<organism evidence="4 5">
    <name type="scientific">Scheffersomyces stipitis (strain ATCC 58785 / CBS 6054 / NBRC 10063 / NRRL Y-11545)</name>
    <name type="common">Yeast</name>
    <name type="synonym">Pichia stipitis</name>
    <dbReference type="NCBI Taxonomy" id="322104"/>
    <lineage>
        <taxon>Eukaryota</taxon>
        <taxon>Fungi</taxon>
        <taxon>Dikarya</taxon>
        <taxon>Ascomycota</taxon>
        <taxon>Saccharomycotina</taxon>
        <taxon>Pichiomycetes</taxon>
        <taxon>Debaryomycetaceae</taxon>
        <taxon>Scheffersomyces</taxon>
    </lineage>
</organism>
<reference evidence="4 5" key="1">
    <citation type="journal article" date="2007" name="Nat. Biotechnol.">
        <title>Genome sequence of the lignocellulose-bioconverting and xylose-fermenting yeast Pichia stipitis.</title>
        <authorList>
            <person name="Jeffries T.W."/>
            <person name="Grigoriev I.V."/>
            <person name="Grimwood J."/>
            <person name="Laplaza J.M."/>
            <person name="Aerts A."/>
            <person name="Salamov A."/>
            <person name="Schmutz J."/>
            <person name="Lindquist E."/>
            <person name="Dehal P."/>
            <person name="Shapiro H."/>
            <person name="Jin Y.S."/>
            <person name="Passoth V."/>
            <person name="Richardson P.M."/>
        </authorList>
    </citation>
    <scope>NUCLEOTIDE SEQUENCE [LARGE SCALE GENOMIC DNA]</scope>
    <source>
        <strain evidence="5">ATCC 58785 / CBS 6054 / NBRC 10063 / NRRL Y-11545</strain>
    </source>
</reference>
<dbReference type="AlphaFoldDB" id="A3LXD0"/>